<dbReference type="FunCoup" id="A0A507BBQ4">
    <property type="interactions" value="68"/>
</dbReference>
<evidence type="ECO:0000256" key="1">
    <source>
        <dbReference type="ARBA" id="ARBA00004606"/>
    </source>
</evidence>
<comment type="subcellular location">
    <subcellularLocation>
        <location evidence="1">Membrane</location>
        <topology evidence="1">Single-pass type II membrane protein</topology>
    </subcellularLocation>
</comment>
<keyword evidence="8 10" id="KW-0472">Membrane</keyword>
<keyword evidence="12" id="KW-1185">Reference proteome</keyword>
<dbReference type="GO" id="GO:0006493">
    <property type="term" value="P:protein O-linked glycosylation"/>
    <property type="evidence" value="ECO:0007669"/>
    <property type="project" value="TreeGrafter"/>
</dbReference>
<dbReference type="GeneID" id="41967881"/>
<name>A0A507BBQ4_9PEZI</name>
<dbReference type="GO" id="GO:0016020">
    <property type="term" value="C:membrane"/>
    <property type="evidence" value="ECO:0007669"/>
    <property type="project" value="UniProtKB-SubCell"/>
</dbReference>
<evidence type="ECO:0000313" key="12">
    <source>
        <dbReference type="Proteomes" id="UP000319257"/>
    </source>
</evidence>
<keyword evidence="9" id="KW-0325">Glycoprotein</keyword>
<dbReference type="InterPro" id="IPR029044">
    <property type="entry name" value="Nucleotide-diphossugar_trans"/>
</dbReference>
<dbReference type="InterPro" id="IPR022751">
    <property type="entry name" value="Alpha_mannosyltransferase"/>
</dbReference>
<gene>
    <name evidence="11" type="ORF">E0L32_000434</name>
</gene>
<dbReference type="SUPFAM" id="SSF53448">
    <property type="entry name" value="Nucleotide-diphospho-sugar transferases"/>
    <property type="match status" value="1"/>
</dbReference>
<feature type="transmembrane region" description="Helical" evidence="10">
    <location>
        <begin position="12"/>
        <end position="30"/>
    </location>
</feature>
<evidence type="ECO:0000313" key="11">
    <source>
        <dbReference type="EMBL" id="TPX14040.1"/>
    </source>
</evidence>
<evidence type="ECO:0000256" key="6">
    <source>
        <dbReference type="ARBA" id="ARBA00022968"/>
    </source>
</evidence>
<evidence type="ECO:0000256" key="5">
    <source>
        <dbReference type="ARBA" id="ARBA00022692"/>
    </source>
</evidence>
<keyword evidence="5 10" id="KW-0812">Transmembrane</keyword>
<proteinExistence type="inferred from homology"/>
<sequence>MLSAIGKQRTSKVLATAFLLAIALSLWLLYHPDLGSSTHILRPVHERPATIDTSDTASVTADIVHYFTSHPLGPPYKDVFGELGERCRILDDWIVLADTTNDASRRNMLSAAIEKTAAQHFPFLKNPGHLTSKAPLSELRRSFTPGSAGIVIPTSEGTLRFAAHLVVSLRSVLHSNLPIQITYASDNDLSAQSRSYLQSLVESGPPLEFLDITTVFDDASLDLQHGSWAIKPFAALASRFERVILLDADAVFLQPPEVLFEHGAFRAAGAGALLFHDRLLWQHAFAERHEWWRSQVRRPPSAALNRSRVWTEDYAEEGDSGAVVVDKSRADVLVGLLHVCWQNTRAVREEATYRMTYGDKESWWFGLELAGARYEFEEHYAAVVGWLEGEEVCSFVIAHVDEQDRLLWYNGSLLKNKGREEMKHEYEVPVYWMVDGEWRKGATKQDMSCMAKGEPRRLSGDERSILEAMIERARKIDQGLHLR</sequence>
<keyword evidence="4" id="KW-0808">Transferase</keyword>
<keyword evidence="3" id="KW-0328">Glycosyltransferase</keyword>
<evidence type="ECO:0000256" key="3">
    <source>
        <dbReference type="ARBA" id="ARBA00022676"/>
    </source>
</evidence>
<dbReference type="InParanoid" id="A0A507BBQ4"/>
<protein>
    <submittedName>
        <fullName evidence="11">Uncharacterized protein</fullName>
    </submittedName>
</protein>
<organism evidence="11 12">
    <name type="scientific">Thyridium curvatum</name>
    <dbReference type="NCBI Taxonomy" id="1093900"/>
    <lineage>
        <taxon>Eukaryota</taxon>
        <taxon>Fungi</taxon>
        <taxon>Dikarya</taxon>
        <taxon>Ascomycota</taxon>
        <taxon>Pezizomycotina</taxon>
        <taxon>Sordariomycetes</taxon>
        <taxon>Sordariomycetidae</taxon>
        <taxon>Thyridiales</taxon>
        <taxon>Thyridiaceae</taxon>
        <taxon>Thyridium</taxon>
    </lineage>
</organism>
<dbReference type="PANTHER" id="PTHR31392">
    <property type="entry name" value="ALPHA-1,3-MANNOSYLTRANSFERASE MNN1-RELATED"/>
    <property type="match status" value="1"/>
</dbReference>
<evidence type="ECO:0000256" key="7">
    <source>
        <dbReference type="ARBA" id="ARBA00022989"/>
    </source>
</evidence>
<keyword evidence="7 10" id="KW-1133">Transmembrane helix</keyword>
<dbReference type="GO" id="GO:0005794">
    <property type="term" value="C:Golgi apparatus"/>
    <property type="evidence" value="ECO:0007669"/>
    <property type="project" value="TreeGrafter"/>
</dbReference>
<dbReference type="PANTHER" id="PTHR31392:SF1">
    <property type="entry name" value="ALPHA-1,3-MANNOSYLTRANSFERASE MNN1-RELATED"/>
    <property type="match status" value="1"/>
</dbReference>
<comment type="caution">
    <text evidence="11">The sequence shown here is derived from an EMBL/GenBank/DDBJ whole genome shotgun (WGS) entry which is preliminary data.</text>
</comment>
<evidence type="ECO:0000256" key="2">
    <source>
        <dbReference type="ARBA" id="ARBA00009105"/>
    </source>
</evidence>
<dbReference type="OrthoDB" id="430354at2759"/>
<evidence type="ECO:0000256" key="8">
    <source>
        <dbReference type="ARBA" id="ARBA00023136"/>
    </source>
</evidence>
<dbReference type="STRING" id="1093900.A0A507BBQ4"/>
<dbReference type="GO" id="GO:0000033">
    <property type="term" value="F:alpha-1,3-mannosyltransferase activity"/>
    <property type="evidence" value="ECO:0007669"/>
    <property type="project" value="TreeGrafter"/>
</dbReference>
<dbReference type="EMBL" id="SKBQ01000002">
    <property type="protein sequence ID" value="TPX14040.1"/>
    <property type="molecule type" value="Genomic_DNA"/>
</dbReference>
<dbReference type="Gene3D" id="3.90.550.10">
    <property type="entry name" value="Spore Coat Polysaccharide Biosynthesis Protein SpsA, Chain A"/>
    <property type="match status" value="1"/>
</dbReference>
<comment type="similarity">
    <text evidence="2">Belongs to the MNN1/MNT family.</text>
</comment>
<reference evidence="11 12" key="1">
    <citation type="submission" date="2019-06" db="EMBL/GenBank/DDBJ databases">
        <title>Draft genome sequence of the filamentous fungus Phialemoniopsis curvata isolated from diesel fuel.</title>
        <authorList>
            <person name="Varaljay V.A."/>
            <person name="Lyon W.J."/>
            <person name="Crouch A.L."/>
            <person name="Drake C.E."/>
            <person name="Hollomon J.M."/>
            <person name="Nadeau L.J."/>
            <person name="Nunn H.S."/>
            <person name="Stevenson B.S."/>
            <person name="Bojanowski C.L."/>
            <person name="Crookes-Goodson W.J."/>
        </authorList>
    </citation>
    <scope>NUCLEOTIDE SEQUENCE [LARGE SCALE GENOMIC DNA]</scope>
    <source>
        <strain evidence="11 12">D216</strain>
    </source>
</reference>
<accession>A0A507BBQ4</accession>
<evidence type="ECO:0000256" key="10">
    <source>
        <dbReference type="SAM" id="Phobius"/>
    </source>
</evidence>
<keyword evidence="6" id="KW-0735">Signal-anchor</keyword>
<evidence type="ECO:0000256" key="9">
    <source>
        <dbReference type="ARBA" id="ARBA00023180"/>
    </source>
</evidence>
<evidence type="ECO:0000256" key="4">
    <source>
        <dbReference type="ARBA" id="ARBA00022679"/>
    </source>
</evidence>
<dbReference type="Pfam" id="PF11051">
    <property type="entry name" value="Mannosyl_trans3"/>
    <property type="match status" value="1"/>
</dbReference>
<dbReference type="AlphaFoldDB" id="A0A507BBQ4"/>
<dbReference type="Proteomes" id="UP000319257">
    <property type="component" value="Unassembled WGS sequence"/>
</dbReference>
<dbReference type="RefSeq" id="XP_030995751.1">
    <property type="nucleotide sequence ID" value="XM_031138747.1"/>
</dbReference>